<dbReference type="Pfam" id="PF15073">
    <property type="entry name" value="SPATA48"/>
    <property type="match status" value="2"/>
</dbReference>
<gene>
    <name evidence="3" type="primary">CUNH7orf72</name>
</gene>
<protein>
    <submittedName>
        <fullName evidence="3">Uncharacterized protein C7orf72 homolog isoform X1</fullName>
    </submittedName>
</protein>
<evidence type="ECO:0000313" key="2">
    <source>
        <dbReference type="Proteomes" id="UP000515140"/>
    </source>
</evidence>
<organism evidence="2 3">
    <name type="scientific">Phascolarctos cinereus</name>
    <name type="common">Koala</name>
    <dbReference type="NCBI Taxonomy" id="38626"/>
    <lineage>
        <taxon>Eukaryota</taxon>
        <taxon>Metazoa</taxon>
        <taxon>Chordata</taxon>
        <taxon>Craniata</taxon>
        <taxon>Vertebrata</taxon>
        <taxon>Euteleostomi</taxon>
        <taxon>Mammalia</taxon>
        <taxon>Metatheria</taxon>
        <taxon>Diprotodontia</taxon>
        <taxon>Phascolarctidae</taxon>
        <taxon>Phascolarctos</taxon>
    </lineage>
</organism>
<keyword evidence="2" id="KW-1185">Reference proteome</keyword>
<dbReference type="AlphaFoldDB" id="A0A6P5JRV1"/>
<dbReference type="KEGG" id="pcw:110205008"/>
<dbReference type="PANTHER" id="PTHR34759">
    <property type="entry name" value="SPERMATOGENESIS-ASSOCIATED PROTEIN 48"/>
    <property type="match status" value="1"/>
</dbReference>
<evidence type="ECO:0000256" key="1">
    <source>
        <dbReference type="SAM" id="MobiDB-lite"/>
    </source>
</evidence>
<dbReference type="InterPro" id="IPR027867">
    <property type="entry name" value="SPATA48"/>
</dbReference>
<dbReference type="Proteomes" id="UP000515140">
    <property type="component" value="Unplaced"/>
</dbReference>
<dbReference type="GeneID" id="110205008"/>
<evidence type="ECO:0000313" key="3">
    <source>
        <dbReference type="RefSeq" id="XP_020836987.1"/>
    </source>
</evidence>
<dbReference type="CTD" id="100130988"/>
<dbReference type="PANTHER" id="PTHR34759:SF1">
    <property type="entry name" value="SPERMATOGENESIS-ASSOCIATED PROTEIN 48"/>
    <property type="match status" value="1"/>
</dbReference>
<feature type="region of interest" description="Disordered" evidence="1">
    <location>
        <begin position="329"/>
        <end position="352"/>
    </location>
</feature>
<proteinExistence type="predicted"/>
<dbReference type="RefSeq" id="XP_020836987.1">
    <property type="nucleotide sequence ID" value="XM_020981328.1"/>
</dbReference>
<accession>A0A6P5JRV1</accession>
<dbReference type="InParanoid" id="A0A6P5JRV1"/>
<reference evidence="3" key="1">
    <citation type="submission" date="2025-08" db="UniProtKB">
        <authorList>
            <consortium name="RefSeq"/>
        </authorList>
    </citation>
    <scope>IDENTIFICATION</scope>
    <source>
        <tissue evidence="3">Spleen</tissue>
    </source>
</reference>
<name>A0A6P5JRV1_PHACI</name>
<sequence length="502" mass="57363">MISDHRFGQIIIPKHPIDAVKMPLRKMDYPHYCHLLKRMKMPFVRGNEDRHFYGSFEDKDSLAFLKFHPYPSPVQPDYHLYHPYPPPPGKDYALFPHRDDVPLGDPCSGFMSPGGDADLLPGVGKTIPNLVSYSDVKPQQRIPLTDQELQTEVKKQTILLEELNEDPRWNSRKVSDAAIRARLGGWTSPVKVIPDKSKMQGNLTALRFSFDDSKCKSEEGRAPAWVSEEQKVMESFYKSSTQKAYEAVPLDQMYPPKLDPPLTTFEKKADPVSQCFTLKRYEWVPSISQFVGGLWDRFQTRSFTSPQRPINYVSPSTRTQYIPLYTGYVESSNPDDRDDPDGDLKSLGKPRTSRILYTPTSRTANIPGYIGKVHFIATHPANSDIPPTTPATSSAVRRTVLSHGCYMEDMGRTEHAQKRPTTMGKELEIILYEDWLKELEIFCLKSKESCREANFRTLWESKEVPNYRHMGPLSKMVTLVDPYNSFNGMVKQTVKSFKNPAL</sequence>